<comment type="caution">
    <text evidence="3">The sequence shown here is derived from an EMBL/GenBank/DDBJ whole genome shotgun (WGS) entry which is preliminary data.</text>
</comment>
<evidence type="ECO:0000256" key="2">
    <source>
        <dbReference type="SAM" id="SignalP"/>
    </source>
</evidence>
<feature type="signal peptide" evidence="2">
    <location>
        <begin position="1"/>
        <end position="21"/>
    </location>
</feature>
<accession>A0A853ESK8</accession>
<feature type="region of interest" description="Disordered" evidence="1">
    <location>
        <begin position="25"/>
        <end position="53"/>
    </location>
</feature>
<name>A0A853ESK8_9MICO</name>
<reference evidence="3 4" key="1">
    <citation type="submission" date="2020-07" db="EMBL/GenBank/DDBJ databases">
        <title>MOT database genomes.</title>
        <authorList>
            <person name="Joseph S."/>
            <person name="Aduse-Opoku J."/>
            <person name="Hashim A."/>
            <person name="Wade W."/>
            <person name="Curtis M."/>
        </authorList>
    </citation>
    <scope>NUCLEOTIDE SEQUENCE [LARGE SCALE GENOMIC DNA]</scope>
    <source>
        <strain evidence="3 4">DSM 100099</strain>
    </source>
</reference>
<evidence type="ECO:0000256" key="1">
    <source>
        <dbReference type="SAM" id="MobiDB-lite"/>
    </source>
</evidence>
<evidence type="ECO:0000313" key="4">
    <source>
        <dbReference type="Proteomes" id="UP000561011"/>
    </source>
</evidence>
<keyword evidence="2" id="KW-0732">Signal</keyword>
<feature type="chain" id="PRO_5038592263" evidence="2">
    <location>
        <begin position="22"/>
        <end position="185"/>
    </location>
</feature>
<feature type="compositionally biased region" description="Low complexity" evidence="1">
    <location>
        <begin position="36"/>
        <end position="53"/>
    </location>
</feature>
<protein>
    <submittedName>
        <fullName evidence="3">Uncharacterized protein</fullName>
    </submittedName>
</protein>
<organism evidence="3 4">
    <name type="scientific">Sanguibacter inulinus</name>
    <dbReference type="NCBI Taxonomy" id="60922"/>
    <lineage>
        <taxon>Bacteria</taxon>
        <taxon>Bacillati</taxon>
        <taxon>Actinomycetota</taxon>
        <taxon>Actinomycetes</taxon>
        <taxon>Micrococcales</taxon>
        <taxon>Sanguibacteraceae</taxon>
        <taxon>Sanguibacter</taxon>
    </lineage>
</organism>
<dbReference type="Proteomes" id="UP000561011">
    <property type="component" value="Unassembled WGS sequence"/>
</dbReference>
<keyword evidence="4" id="KW-1185">Reference proteome</keyword>
<proteinExistence type="predicted"/>
<dbReference type="AlphaFoldDB" id="A0A853ESK8"/>
<gene>
    <name evidence="3" type="ORF">HZZ10_08075</name>
</gene>
<evidence type="ECO:0000313" key="3">
    <source>
        <dbReference type="EMBL" id="NYS93481.1"/>
    </source>
</evidence>
<dbReference type="RefSeq" id="WP_179913132.1">
    <property type="nucleotide sequence ID" value="NZ_JACBYE010000015.1"/>
</dbReference>
<dbReference type="EMBL" id="JACBYE010000015">
    <property type="protein sequence ID" value="NYS93481.1"/>
    <property type="molecule type" value="Genomic_DNA"/>
</dbReference>
<sequence>MTRRLGAAVLISALLPAGCLARTPESPAGAAPTPPSLVLTSPEPTPSSTTDSTLAASDLSWHLLGRPELSSVATDRAGTGLVLYWYGPEPASELSALAATYPEVVVEVHGTDYLPRDLQDLASDLLITEEASGVGAVSVRPDGSGLDAFVHGSPSHQSLAAMEIRLSESTGVPVTVESGAPVPAM</sequence>